<name>A0A7J3X7E9_THEPE</name>
<gene>
    <name evidence="1" type="ORF">ENM88_05225</name>
</gene>
<protein>
    <submittedName>
        <fullName evidence="1">Uncharacterized protein</fullName>
    </submittedName>
</protein>
<evidence type="ECO:0000313" key="1">
    <source>
        <dbReference type="EMBL" id="HHP05133.1"/>
    </source>
</evidence>
<reference evidence="1" key="1">
    <citation type="journal article" date="2020" name="mSystems">
        <title>Genome- and Community-Level Interaction Insights into Carbon Utilization and Element Cycling Functions of Hydrothermarchaeota in Hydrothermal Sediment.</title>
        <authorList>
            <person name="Zhou Z."/>
            <person name="Liu Y."/>
            <person name="Xu W."/>
            <person name="Pan J."/>
            <person name="Luo Z.H."/>
            <person name="Li M."/>
        </authorList>
    </citation>
    <scope>NUCLEOTIDE SEQUENCE [LARGE SCALE GENOMIC DNA]</scope>
    <source>
        <strain evidence="1">SpSt-1125</strain>
    </source>
</reference>
<accession>A0A7J3X7E9</accession>
<proteinExistence type="predicted"/>
<dbReference type="AlphaFoldDB" id="A0A7J3X7E9"/>
<comment type="caution">
    <text evidence="1">The sequence shown here is derived from an EMBL/GenBank/DDBJ whole genome shotgun (WGS) entry which is preliminary data.</text>
</comment>
<organism evidence="1">
    <name type="scientific">Thermofilum pendens</name>
    <dbReference type="NCBI Taxonomy" id="2269"/>
    <lineage>
        <taxon>Archaea</taxon>
        <taxon>Thermoproteota</taxon>
        <taxon>Thermoprotei</taxon>
        <taxon>Thermofilales</taxon>
        <taxon>Thermofilaceae</taxon>
        <taxon>Thermofilum</taxon>
    </lineage>
</organism>
<dbReference type="EMBL" id="DRZM01000155">
    <property type="protein sequence ID" value="HHP05133.1"/>
    <property type="molecule type" value="Genomic_DNA"/>
</dbReference>
<sequence>MRVRSLRGLAVYLVNKDAEVALLDLRVAGLVPVRLRGDYSHYFEQLYEALREIVRLSGGERLRRLALRLRLSLRSRREGPLILALALVSGSRVLSVALGSAAYGALFAADERLRSAGWQRAFYMEVKPTRVHAR</sequence>